<proteinExistence type="predicted"/>
<reference evidence="1 2" key="1">
    <citation type="submission" date="2023-05" db="EMBL/GenBank/DDBJ databases">
        <title>Cataloging the Phylogenetic Diversity of Human Bladder Bacteria.</title>
        <authorList>
            <person name="Du J."/>
        </authorList>
    </citation>
    <scope>NUCLEOTIDE SEQUENCE [LARGE SCALE GENOMIC DNA]</scope>
    <source>
        <strain evidence="1 2">UMB9230</strain>
    </source>
</reference>
<dbReference type="SUPFAM" id="SSF53927">
    <property type="entry name" value="Cytidine deaminase-like"/>
    <property type="match status" value="1"/>
</dbReference>
<dbReference type="PANTHER" id="PTHR11692:SF0">
    <property type="entry name" value="BIFUNCTIONAL PURINE BIOSYNTHESIS PROTEIN ATIC"/>
    <property type="match status" value="1"/>
</dbReference>
<feature type="non-terminal residue" evidence="1">
    <location>
        <position position="1"/>
    </location>
</feature>
<evidence type="ECO:0000313" key="1">
    <source>
        <dbReference type="EMBL" id="MDK6696351.1"/>
    </source>
</evidence>
<evidence type="ECO:0008006" key="3">
    <source>
        <dbReference type="Google" id="ProtNLM"/>
    </source>
</evidence>
<feature type="non-terminal residue" evidence="1">
    <location>
        <position position="86"/>
    </location>
</feature>
<dbReference type="Proteomes" id="UP001240561">
    <property type="component" value="Unassembled WGS sequence"/>
</dbReference>
<dbReference type="Pfam" id="PF01808">
    <property type="entry name" value="AICARFT_IMPCHas"/>
    <property type="match status" value="1"/>
</dbReference>
<organism evidence="1 2">
    <name type="scientific">Gardnerella vaginalis</name>
    <dbReference type="NCBI Taxonomy" id="2702"/>
    <lineage>
        <taxon>Bacteria</taxon>
        <taxon>Bacillati</taxon>
        <taxon>Actinomycetota</taxon>
        <taxon>Actinomycetes</taxon>
        <taxon>Bifidobacteriales</taxon>
        <taxon>Bifidobacteriaceae</taxon>
        <taxon>Gardnerella</taxon>
    </lineage>
</organism>
<accession>A0ABD4ZCF3</accession>
<comment type="caution">
    <text evidence="1">The sequence shown here is derived from an EMBL/GenBank/DDBJ whole genome shotgun (WGS) entry which is preliminary data.</text>
</comment>
<dbReference type="EMBL" id="JASOGJ010000126">
    <property type="protein sequence ID" value="MDK6696351.1"/>
    <property type="molecule type" value="Genomic_DNA"/>
</dbReference>
<dbReference type="InterPro" id="IPR036914">
    <property type="entry name" value="MGS-like_dom_sf"/>
</dbReference>
<gene>
    <name evidence="1" type="ORF">QP177_07300</name>
</gene>
<dbReference type="InterPro" id="IPR016193">
    <property type="entry name" value="Cytidine_deaminase-like"/>
</dbReference>
<dbReference type="SUPFAM" id="SSF52335">
    <property type="entry name" value="Methylglyoxal synthase-like"/>
    <property type="match status" value="1"/>
</dbReference>
<protein>
    <recommendedName>
        <fullName evidence="3">Bifunctional phosphoribosylaminoimidazolecarboxamide formyltransferase/inosine monophosphate cyclohydrolase</fullName>
    </recommendedName>
</protein>
<dbReference type="Gene3D" id="3.40.50.1380">
    <property type="entry name" value="Methylglyoxal synthase-like domain"/>
    <property type="match status" value="1"/>
</dbReference>
<dbReference type="PANTHER" id="PTHR11692">
    <property type="entry name" value="BIFUNCTIONAL PURINE BIOSYNTHESIS PROTEIN PURH"/>
    <property type="match status" value="1"/>
</dbReference>
<name>A0ABD4ZCF3_GARVA</name>
<dbReference type="InterPro" id="IPR002695">
    <property type="entry name" value="PurH-like"/>
</dbReference>
<evidence type="ECO:0000313" key="2">
    <source>
        <dbReference type="Proteomes" id="UP001240561"/>
    </source>
</evidence>
<dbReference type="AlphaFoldDB" id="A0ABD4ZCF3"/>
<sequence length="86" mass="9822">ETRFDLAIKAFEHTAQYDSMIANYFGQLVKPYHVAEEEDADAKCGQFPRTLNLNFVRKQTMRYGENAHQNAAFYVDLSVKEASVAT</sequence>